<accession>A0A8H5LYV7</accession>
<dbReference type="AlphaFoldDB" id="A0A8H5LYV7"/>
<evidence type="ECO:0000313" key="2">
    <source>
        <dbReference type="Proteomes" id="UP000565441"/>
    </source>
</evidence>
<keyword evidence="2" id="KW-1185">Reference proteome</keyword>
<dbReference type="OrthoDB" id="3051324at2759"/>
<name>A0A8H5LYV7_9AGAR</name>
<comment type="caution">
    <text evidence="1">The sequence shown here is derived from an EMBL/GenBank/DDBJ whole genome shotgun (WGS) entry which is preliminary data.</text>
</comment>
<sequence>MGAPATKRMNEGRRASFPFTIELVPVKESPHANTPQALFRLYAKHGANVTRPVEFHAELRVGRPALSEGGQEMVLIVGFRSESAASQFVMAWRASHNSITTATKLIERGNQGGMGSMASGSSRGDEEMMSLVVGGTGFR</sequence>
<gene>
    <name evidence="1" type="ORF">D9615_008992</name>
</gene>
<protein>
    <submittedName>
        <fullName evidence="1">Uncharacterized protein</fullName>
    </submittedName>
</protein>
<proteinExistence type="predicted"/>
<dbReference type="EMBL" id="JAACJP010000035">
    <property type="protein sequence ID" value="KAF5374602.1"/>
    <property type="molecule type" value="Genomic_DNA"/>
</dbReference>
<reference evidence="1 2" key="1">
    <citation type="journal article" date="2020" name="ISME J.">
        <title>Uncovering the hidden diversity of litter-decomposition mechanisms in mushroom-forming fungi.</title>
        <authorList>
            <person name="Floudas D."/>
            <person name="Bentzer J."/>
            <person name="Ahren D."/>
            <person name="Johansson T."/>
            <person name="Persson P."/>
            <person name="Tunlid A."/>
        </authorList>
    </citation>
    <scope>NUCLEOTIDE SEQUENCE [LARGE SCALE GENOMIC DNA]</scope>
    <source>
        <strain evidence="1 2">CBS 661.87</strain>
    </source>
</reference>
<organism evidence="1 2">
    <name type="scientific">Tricholomella constricta</name>
    <dbReference type="NCBI Taxonomy" id="117010"/>
    <lineage>
        <taxon>Eukaryota</taxon>
        <taxon>Fungi</taxon>
        <taxon>Dikarya</taxon>
        <taxon>Basidiomycota</taxon>
        <taxon>Agaricomycotina</taxon>
        <taxon>Agaricomycetes</taxon>
        <taxon>Agaricomycetidae</taxon>
        <taxon>Agaricales</taxon>
        <taxon>Tricholomatineae</taxon>
        <taxon>Lyophyllaceae</taxon>
        <taxon>Tricholomella</taxon>
    </lineage>
</organism>
<dbReference type="Proteomes" id="UP000565441">
    <property type="component" value="Unassembled WGS sequence"/>
</dbReference>
<evidence type="ECO:0000313" key="1">
    <source>
        <dbReference type="EMBL" id="KAF5374602.1"/>
    </source>
</evidence>